<sequence>MSSAEEEAIAKLYAQRQELLRQLSEINSIIRSMEHQMNEKGAQNGAKMHVDDTVVGCTDAERASSVLDSCLGDANGLRDAVKLIDAFKSLRESTVEGEINVQKHRFCNTFIHEMISRAHILMLDPNGSELIMHALTLLKNGETLPPSLYSNDDGTKPDDKFSEILFLLSNIKDHIEEVCCDTNGTRVMQKLLDSLKTIEEVLFCAQCFSNSIIQLCKDINGSHTVVRLLAAARFPFLTEENNEVSDNDKNKIILIHQLLYDKFAEHCVDVCKNRQGCCIIQKCLQWAPEPYFSTIIGIVLENTLKLVHDPFGNYVIQFILDHEEELSQRANQNSETTNYTNQIIRQMLHNVASLSCDKFSSNVIEKCLKIASTDVRQLLVDELTDPQVLPKLLTDGFANYVIQTAIATSSEETQFAQLRNSILPLQNLLKNSPYGVKVEAKLARRHRELVRKQYQQKQQARRGTVPSQHAEHSGNEAAIMGAQFFHGMQPIQTVTENKNLDQQTVTFSNVPKNIPSMITQPSYMPFMFQGQQTLIGLQGNSHQPFQVNMMKEGAFWGHPSPGITLFQNPNQRQEDR</sequence>
<dbReference type="GeneID" id="39981641"/>
<evidence type="ECO:0000256" key="3">
    <source>
        <dbReference type="SAM" id="Coils"/>
    </source>
</evidence>
<dbReference type="RefSeq" id="XP_028887283.1">
    <property type="nucleotide sequence ID" value="XM_029021861.1"/>
</dbReference>
<dbReference type="PANTHER" id="PTHR12537">
    <property type="entry name" value="RNA BINDING PROTEIN PUMILIO-RELATED"/>
    <property type="match status" value="1"/>
</dbReference>
<dbReference type="VEuPathDB" id="TriTrypDB:TM35_000025430"/>
<dbReference type="PROSITE" id="PS50302">
    <property type="entry name" value="PUM"/>
    <property type="match status" value="4"/>
</dbReference>
<dbReference type="InterPro" id="IPR033133">
    <property type="entry name" value="PUM-HD"/>
</dbReference>
<dbReference type="PROSITE" id="PS50303">
    <property type="entry name" value="PUM_HD"/>
    <property type="match status" value="1"/>
</dbReference>
<organism evidence="6 7">
    <name type="scientific">Trypanosoma theileri</name>
    <dbReference type="NCBI Taxonomy" id="67003"/>
    <lineage>
        <taxon>Eukaryota</taxon>
        <taxon>Discoba</taxon>
        <taxon>Euglenozoa</taxon>
        <taxon>Kinetoplastea</taxon>
        <taxon>Metakinetoplastina</taxon>
        <taxon>Trypanosomatida</taxon>
        <taxon>Trypanosomatidae</taxon>
        <taxon>Trypanosoma</taxon>
    </lineage>
</organism>
<gene>
    <name evidence="6" type="ORF">TM35_000025430</name>
</gene>
<dbReference type="SMART" id="SM00025">
    <property type="entry name" value="Pumilio"/>
    <property type="match status" value="6"/>
</dbReference>
<feature type="repeat" description="Pumilio" evidence="2">
    <location>
        <begin position="346"/>
        <end position="381"/>
    </location>
</feature>
<feature type="repeat" description="Pumilio" evidence="2">
    <location>
        <begin position="297"/>
        <end position="333"/>
    </location>
</feature>
<feature type="coiled-coil region" evidence="3">
    <location>
        <begin position="2"/>
        <end position="36"/>
    </location>
</feature>
<dbReference type="Gene3D" id="1.25.10.10">
    <property type="entry name" value="Leucine-rich Repeat Variant"/>
    <property type="match status" value="1"/>
</dbReference>
<protein>
    <submittedName>
        <fullName evidence="6">Putative pumilio/PUF RNA binding protein 1</fullName>
    </submittedName>
</protein>
<dbReference type="InterPro" id="IPR001313">
    <property type="entry name" value="Pumilio_RNA-bd_rpt"/>
</dbReference>
<dbReference type="GO" id="GO:0010608">
    <property type="term" value="P:post-transcriptional regulation of gene expression"/>
    <property type="evidence" value="ECO:0007669"/>
    <property type="project" value="TreeGrafter"/>
</dbReference>
<evidence type="ECO:0000259" key="5">
    <source>
        <dbReference type="PROSITE" id="PS50303"/>
    </source>
</evidence>
<dbReference type="GO" id="GO:0003729">
    <property type="term" value="F:mRNA binding"/>
    <property type="evidence" value="ECO:0007669"/>
    <property type="project" value="TreeGrafter"/>
</dbReference>
<feature type="repeat" description="Pumilio" evidence="2">
    <location>
        <begin position="170"/>
        <end position="214"/>
    </location>
</feature>
<dbReference type="SUPFAM" id="SSF48371">
    <property type="entry name" value="ARM repeat"/>
    <property type="match status" value="1"/>
</dbReference>
<evidence type="ECO:0000313" key="7">
    <source>
        <dbReference type="Proteomes" id="UP000192257"/>
    </source>
</evidence>
<dbReference type="AlphaFoldDB" id="A0A1X0P8D8"/>
<dbReference type="EMBL" id="NBCO01000002">
    <property type="protein sequence ID" value="ORC93217.1"/>
    <property type="molecule type" value="Genomic_DNA"/>
</dbReference>
<keyword evidence="7" id="KW-1185">Reference proteome</keyword>
<feature type="repeat" description="Pumilio" evidence="2">
    <location>
        <begin position="382"/>
        <end position="420"/>
    </location>
</feature>
<name>A0A1X0P8D8_9TRYP</name>
<keyword evidence="1" id="KW-0677">Repeat</keyword>
<dbReference type="PANTHER" id="PTHR12537:SF13">
    <property type="entry name" value="PUMILIO HOMOLOGY DOMAIN FAMILY MEMBER 4"/>
    <property type="match status" value="1"/>
</dbReference>
<dbReference type="Pfam" id="PF00806">
    <property type="entry name" value="PUF"/>
    <property type="match status" value="5"/>
</dbReference>
<evidence type="ECO:0000313" key="6">
    <source>
        <dbReference type="EMBL" id="ORC93217.1"/>
    </source>
</evidence>
<feature type="region of interest" description="Disordered" evidence="4">
    <location>
        <begin position="451"/>
        <end position="472"/>
    </location>
</feature>
<evidence type="ECO:0000256" key="4">
    <source>
        <dbReference type="SAM" id="MobiDB-lite"/>
    </source>
</evidence>
<dbReference type="GO" id="GO:0005737">
    <property type="term" value="C:cytoplasm"/>
    <property type="evidence" value="ECO:0007669"/>
    <property type="project" value="TreeGrafter"/>
</dbReference>
<evidence type="ECO:0000256" key="2">
    <source>
        <dbReference type="PROSITE-ProRule" id="PRU00317"/>
    </source>
</evidence>
<feature type="domain" description="PUM-HD" evidence="5">
    <location>
        <begin position="49"/>
        <end position="446"/>
    </location>
</feature>
<dbReference type="InterPro" id="IPR011989">
    <property type="entry name" value="ARM-like"/>
</dbReference>
<reference evidence="6 7" key="1">
    <citation type="submission" date="2017-03" db="EMBL/GenBank/DDBJ databases">
        <title>An alternative strategy for trypanosome survival in the mammalian bloodstream revealed through genome and transcriptome analysis of the ubiquitous bovine parasite Trypanosoma (Megatrypanum) theileri.</title>
        <authorList>
            <person name="Kelly S."/>
            <person name="Ivens A."/>
            <person name="Mott A."/>
            <person name="O'Neill E."/>
            <person name="Emms D."/>
            <person name="Macleod O."/>
            <person name="Voorheis P."/>
            <person name="Matthews J."/>
            <person name="Matthews K."/>
            <person name="Carrington M."/>
        </authorList>
    </citation>
    <scope>NUCLEOTIDE SEQUENCE [LARGE SCALE GENOMIC DNA]</scope>
    <source>
        <strain evidence="6">Edinburgh</strain>
    </source>
</reference>
<accession>A0A1X0P8D8</accession>
<evidence type="ECO:0000256" key="1">
    <source>
        <dbReference type="ARBA" id="ARBA00022737"/>
    </source>
</evidence>
<comment type="caution">
    <text evidence="6">The sequence shown here is derived from an EMBL/GenBank/DDBJ whole genome shotgun (WGS) entry which is preliminary data.</text>
</comment>
<dbReference type="OrthoDB" id="668540at2759"/>
<proteinExistence type="predicted"/>
<dbReference type="InterPro" id="IPR016024">
    <property type="entry name" value="ARM-type_fold"/>
</dbReference>
<keyword evidence="3" id="KW-0175">Coiled coil</keyword>
<dbReference type="Proteomes" id="UP000192257">
    <property type="component" value="Unassembled WGS sequence"/>
</dbReference>